<feature type="compositionally biased region" description="Polar residues" evidence="1">
    <location>
        <begin position="69"/>
        <end position="79"/>
    </location>
</feature>
<organism evidence="2 3">
    <name type="scientific">Araneus ventricosus</name>
    <name type="common">Orbweaver spider</name>
    <name type="synonym">Epeira ventricosa</name>
    <dbReference type="NCBI Taxonomy" id="182803"/>
    <lineage>
        <taxon>Eukaryota</taxon>
        <taxon>Metazoa</taxon>
        <taxon>Ecdysozoa</taxon>
        <taxon>Arthropoda</taxon>
        <taxon>Chelicerata</taxon>
        <taxon>Arachnida</taxon>
        <taxon>Araneae</taxon>
        <taxon>Araneomorphae</taxon>
        <taxon>Entelegynae</taxon>
        <taxon>Araneoidea</taxon>
        <taxon>Araneidae</taxon>
        <taxon>Araneus</taxon>
    </lineage>
</organism>
<reference evidence="2 3" key="1">
    <citation type="journal article" date="2019" name="Sci. Rep.">
        <title>Orb-weaving spider Araneus ventricosus genome elucidates the spidroin gene catalogue.</title>
        <authorList>
            <person name="Kono N."/>
            <person name="Nakamura H."/>
            <person name="Ohtoshi R."/>
            <person name="Moran D.A.P."/>
            <person name="Shinohara A."/>
            <person name="Yoshida Y."/>
            <person name="Fujiwara M."/>
            <person name="Mori M."/>
            <person name="Tomita M."/>
            <person name="Arakawa K."/>
        </authorList>
    </citation>
    <scope>NUCLEOTIDE SEQUENCE [LARGE SCALE GENOMIC DNA]</scope>
</reference>
<accession>A0A4Y2JET1</accession>
<gene>
    <name evidence="2" type="ORF">AVEN_91923_1</name>
</gene>
<feature type="region of interest" description="Disordered" evidence="1">
    <location>
        <begin position="69"/>
        <end position="95"/>
    </location>
</feature>
<protein>
    <submittedName>
        <fullName evidence="2">Uncharacterized protein</fullName>
    </submittedName>
</protein>
<proteinExistence type="predicted"/>
<name>A0A4Y2JET1_ARAVE</name>
<feature type="non-terminal residue" evidence="2">
    <location>
        <position position="1"/>
    </location>
</feature>
<dbReference type="EMBL" id="BGPR01003424">
    <property type="protein sequence ID" value="GBM87969.1"/>
    <property type="molecule type" value="Genomic_DNA"/>
</dbReference>
<evidence type="ECO:0000313" key="3">
    <source>
        <dbReference type="Proteomes" id="UP000499080"/>
    </source>
</evidence>
<comment type="caution">
    <text evidence="2">The sequence shown here is derived from an EMBL/GenBank/DDBJ whole genome shotgun (WGS) entry which is preliminary data.</text>
</comment>
<sequence length="111" mass="12032">LKVLPPLGQCLYHFIVPNKSRLPHAGGGDSLAAGPLPALHPSWVGLASVGIFAPHQREDVWPLRLISSATDPKHGSSSVEPGFRPETLRPRGWDFTASPPRPHLFKGMELC</sequence>
<evidence type="ECO:0000256" key="1">
    <source>
        <dbReference type="SAM" id="MobiDB-lite"/>
    </source>
</evidence>
<keyword evidence="3" id="KW-1185">Reference proteome</keyword>
<dbReference type="Proteomes" id="UP000499080">
    <property type="component" value="Unassembled WGS sequence"/>
</dbReference>
<dbReference type="AlphaFoldDB" id="A0A4Y2JET1"/>
<evidence type="ECO:0000313" key="2">
    <source>
        <dbReference type="EMBL" id="GBM87969.1"/>
    </source>
</evidence>